<dbReference type="Pfam" id="PF02482">
    <property type="entry name" value="Ribosomal_S30AE"/>
    <property type="match status" value="1"/>
</dbReference>
<dbReference type="InterPro" id="IPR003489">
    <property type="entry name" value="RHF/RaiA"/>
</dbReference>
<dbReference type="Gene3D" id="3.30.160.100">
    <property type="entry name" value="Ribosome hibernation promotion factor-like"/>
    <property type="match status" value="1"/>
</dbReference>
<dbReference type="SUPFAM" id="SSF69754">
    <property type="entry name" value="Ribosome binding protein Y (YfiA homologue)"/>
    <property type="match status" value="1"/>
</dbReference>
<sequence>MQMDIQCRGFDLTDGLRDYARKRLAYSLNCGDGHIGRVIVRLSDINGPRGGKDKRCHLEVRLKGLPEVVIEDTEVDLYVAIDRAAERAGRALLRCLARQREFAPDRRMDENTEESVVQADELKTEKI</sequence>
<evidence type="ECO:0000313" key="3">
    <source>
        <dbReference type="Proteomes" id="UP000061603"/>
    </source>
</evidence>
<dbReference type="InterPro" id="IPR036567">
    <property type="entry name" value="RHF-like"/>
</dbReference>
<protein>
    <recommendedName>
        <fullName evidence="4">30S ribosomal protein S30</fullName>
    </recommendedName>
</protein>
<proteinExistence type="predicted"/>
<dbReference type="AlphaFoldDB" id="A0A0C5JCS3"/>
<dbReference type="EMBL" id="CP010554">
    <property type="protein sequence ID" value="AJP49589.1"/>
    <property type="molecule type" value="Genomic_DNA"/>
</dbReference>
<gene>
    <name evidence="2" type="ORF">PG1C_09870</name>
</gene>
<dbReference type="STRING" id="1565605.PG1C_09870"/>
<dbReference type="Proteomes" id="UP000061603">
    <property type="component" value="Chromosome"/>
</dbReference>
<accession>A0A0C5JCS3</accession>
<evidence type="ECO:0000313" key="2">
    <source>
        <dbReference type="EMBL" id="AJP49589.1"/>
    </source>
</evidence>
<dbReference type="KEGG" id="rbu:PG1C_09870"/>
<dbReference type="PATRIC" id="fig|1565605.3.peg.2103"/>
<evidence type="ECO:0000256" key="1">
    <source>
        <dbReference type="SAM" id="MobiDB-lite"/>
    </source>
</evidence>
<keyword evidence="3" id="KW-1185">Reference proteome</keyword>
<feature type="region of interest" description="Disordered" evidence="1">
    <location>
        <begin position="106"/>
        <end position="127"/>
    </location>
</feature>
<dbReference type="HOGENOM" id="CLU_142879_2_0_4"/>
<reference evidence="2 3" key="1">
    <citation type="journal article" date="2015" name="Genome Announc.">
        <title>Complete Genome Sequence of a Novel Bacterium within the Family Rhodocyclaceae That Degrades Polycyclic Aromatic Hydrocarbons.</title>
        <authorList>
            <person name="Singleton D.R."/>
            <person name="Dickey A.N."/>
            <person name="Scholl E.H."/>
            <person name="Wright F.A."/>
            <person name="Aitken M.D."/>
        </authorList>
    </citation>
    <scope>NUCLEOTIDE SEQUENCE [LARGE SCALE GENOMIC DNA]</scope>
    <source>
        <strain evidence="3">PG1-Ca6</strain>
    </source>
</reference>
<name>A0A0C5JCS3_9PROT</name>
<evidence type="ECO:0008006" key="4">
    <source>
        <dbReference type="Google" id="ProtNLM"/>
    </source>
</evidence>
<organism evidence="2 3">
    <name type="scientific">Rugosibacter aromaticivorans</name>
    <dbReference type="NCBI Taxonomy" id="1565605"/>
    <lineage>
        <taxon>Bacteria</taxon>
        <taxon>Pseudomonadati</taxon>
        <taxon>Pseudomonadota</taxon>
        <taxon>Betaproteobacteria</taxon>
        <taxon>Nitrosomonadales</taxon>
        <taxon>Sterolibacteriaceae</taxon>
        <taxon>Rugosibacter</taxon>
    </lineage>
</organism>